<dbReference type="AlphaFoldDB" id="A0A8T1H774"/>
<name>A0A8T1H774_9STRA</name>
<evidence type="ECO:0000313" key="1">
    <source>
        <dbReference type="EMBL" id="KAG3208205.1"/>
    </source>
</evidence>
<reference evidence="1" key="1">
    <citation type="submission" date="2018-05" db="EMBL/GenBank/DDBJ databases">
        <title>Effector identification in a new, highly contiguous assembly of the strawberry crown rot pathogen Phytophthora cactorum.</title>
        <authorList>
            <person name="Armitage A.D."/>
            <person name="Nellist C.F."/>
            <person name="Bates H."/>
            <person name="Vickerstaff R.J."/>
            <person name="Harrison R.J."/>
        </authorList>
    </citation>
    <scope>NUCLEOTIDE SEQUENCE</scope>
    <source>
        <strain evidence="1">P421</strain>
    </source>
</reference>
<proteinExistence type="predicted"/>
<dbReference type="InterPro" id="IPR012337">
    <property type="entry name" value="RNaseH-like_sf"/>
</dbReference>
<dbReference type="EMBL" id="RCMV01001527">
    <property type="protein sequence ID" value="KAG3208205.1"/>
    <property type="molecule type" value="Genomic_DNA"/>
</dbReference>
<dbReference type="PANTHER" id="PTHR40866:SF1">
    <property type="entry name" value="BED-TYPE DOMAIN-CONTAINING PROTEIN"/>
    <property type="match status" value="1"/>
</dbReference>
<dbReference type="VEuPathDB" id="FungiDB:PC110_g7758"/>
<dbReference type="SUPFAM" id="SSF53098">
    <property type="entry name" value="Ribonuclease H-like"/>
    <property type="match status" value="1"/>
</dbReference>
<protein>
    <submittedName>
        <fullName evidence="1">Uncharacterized protein</fullName>
    </submittedName>
</protein>
<organism evidence="1 2">
    <name type="scientific">Phytophthora cactorum</name>
    <dbReference type="NCBI Taxonomy" id="29920"/>
    <lineage>
        <taxon>Eukaryota</taxon>
        <taxon>Sar</taxon>
        <taxon>Stramenopiles</taxon>
        <taxon>Oomycota</taxon>
        <taxon>Peronosporomycetes</taxon>
        <taxon>Peronosporales</taxon>
        <taxon>Peronosporaceae</taxon>
        <taxon>Phytophthora</taxon>
    </lineage>
</organism>
<dbReference type="Proteomes" id="UP000760860">
    <property type="component" value="Unassembled WGS sequence"/>
</dbReference>
<dbReference type="PANTHER" id="PTHR40866">
    <property type="entry name" value="BED-TYPE DOMAIN-CONTAINING PROTEIN"/>
    <property type="match status" value="1"/>
</dbReference>
<comment type="caution">
    <text evidence="1">The sequence shown here is derived from an EMBL/GenBank/DDBJ whole genome shotgun (WGS) entry which is preliminary data.</text>
</comment>
<accession>A0A8T1H774</accession>
<gene>
    <name evidence="1" type="ORF">PC129_g20765</name>
</gene>
<evidence type="ECO:0000313" key="2">
    <source>
        <dbReference type="Proteomes" id="UP000760860"/>
    </source>
</evidence>
<sequence>MHVSFCERPLVRKNSKMEPISAATPQEYLDALYGHAREVIATTLHDKFGITLDALTTGRQHYFAIMALFYDPSAAQPKQRNPNYDESIQCLTRWFVLLAFCQLVDEEDLSAQSVFDLIADTLSTYNRPWESVLFMIGENCSLLLAKIHVLMKHLRVIKCRATLRKVTPLAPVLRIVTRWSSTFNMVERDEESEHVTELLENRMDLNEVTKALQDSTLIMVGARRAFDWVGRQYPTLKARLAADAAIVYYPALESGITKIISGSRLTTREQEACKAFKLPATNTTVEETSRSFLAPVFQKASEPRTAYIPLAWVHPTSNECERFFSQVKLVFTDLRKSMDVNTLEVLMFLAYNRDSWDIGSVQAIRRKMRK</sequence>